<keyword evidence="3" id="KW-1185">Reference proteome</keyword>
<evidence type="ECO:0000256" key="1">
    <source>
        <dbReference type="ARBA" id="ARBA00006484"/>
    </source>
</evidence>
<dbReference type="Pfam" id="PF13561">
    <property type="entry name" value="adh_short_C2"/>
    <property type="match status" value="1"/>
</dbReference>
<dbReference type="RefSeq" id="WP_320426107.1">
    <property type="nucleotide sequence ID" value="NZ_JAXCLA010000009.1"/>
</dbReference>
<dbReference type="Gene3D" id="3.40.50.720">
    <property type="entry name" value="NAD(P)-binding Rossmann-like Domain"/>
    <property type="match status" value="1"/>
</dbReference>
<dbReference type="Proteomes" id="UP001285263">
    <property type="component" value="Unassembled WGS sequence"/>
</dbReference>
<evidence type="ECO:0000313" key="2">
    <source>
        <dbReference type="EMBL" id="MDY0748145.1"/>
    </source>
</evidence>
<dbReference type="PRINTS" id="PR00081">
    <property type="entry name" value="GDHRDH"/>
</dbReference>
<dbReference type="EMBL" id="JAXCLA010000009">
    <property type="protein sequence ID" value="MDY0748145.1"/>
    <property type="molecule type" value="Genomic_DNA"/>
</dbReference>
<protein>
    <submittedName>
        <fullName evidence="2">SDR family oxidoreductase</fullName>
    </submittedName>
</protein>
<dbReference type="SUPFAM" id="SSF51735">
    <property type="entry name" value="NAD(P)-binding Rossmann-fold domains"/>
    <property type="match status" value="1"/>
</dbReference>
<dbReference type="PANTHER" id="PTHR42879">
    <property type="entry name" value="3-OXOACYL-(ACYL-CARRIER-PROTEIN) REDUCTASE"/>
    <property type="match status" value="1"/>
</dbReference>
<dbReference type="InterPro" id="IPR002347">
    <property type="entry name" value="SDR_fam"/>
</dbReference>
<sequence>MDLGLLGRRALVCASSRGLGLACASALAREGCEVILNGRDAGRLKAAADEIERLHGRRPTLAVADLNAASGRAALLEIAAGPDILVNNNAGPPPGKLGDWDHATWLGALEANMLAPIELITAVVGGMRERRFGRIVNITSAVVKSPRLGLSLSTTARTALTAFCKGLQREVVADNVTINNLLPQHIDTGRQQEMAQRMMRDRGISVEEARAQQARMVRAGRLGRPEELADACAFLCSAQASFISGQNLQVDGGSYDGLI</sequence>
<dbReference type="PANTHER" id="PTHR42879:SF6">
    <property type="entry name" value="NADPH-DEPENDENT REDUCTASE BACG"/>
    <property type="match status" value="1"/>
</dbReference>
<comment type="similarity">
    <text evidence="1">Belongs to the short-chain dehydrogenases/reductases (SDR) family.</text>
</comment>
<evidence type="ECO:0000313" key="3">
    <source>
        <dbReference type="Proteomes" id="UP001285263"/>
    </source>
</evidence>
<gene>
    <name evidence="2" type="ORF">SNE35_26835</name>
</gene>
<accession>A0ABU5DP97</accession>
<dbReference type="InterPro" id="IPR050259">
    <property type="entry name" value="SDR"/>
</dbReference>
<proteinExistence type="inferred from homology"/>
<organism evidence="2 3">
    <name type="scientific">Roseateles agri</name>
    <dbReference type="NCBI Taxonomy" id="3098619"/>
    <lineage>
        <taxon>Bacteria</taxon>
        <taxon>Pseudomonadati</taxon>
        <taxon>Pseudomonadota</taxon>
        <taxon>Betaproteobacteria</taxon>
        <taxon>Burkholderiales</taxon>
        <taxon>Sphaerotilaceae</taxon>
        <taxon>Roseateles</taxon>
    </lineage>
</organism>
<name>A0ABU5DP97_9BURK</name>
<dbReference type="InterPro" id="IPR036291">
    <property type="entry name" value="NAD(P)-bd_dom_sf"/>
</dbReference>
<reference evidence="2 3" key="1">
    <citation type="submission" date="2023-11" db="EMBL/GenBank/DDBJ databases">
        <title>Paucibacter sp. nov., isolated from fresh soil in Korea.</title>
        <authorList>
            <person name="Le N.T.T."/>
        </authorList>
    </citation>
    <scope>NUCLEOTIDE SEQUENCE [LARGE SCALE GENOMIC DNA]</scope>
    <source>
        <strain evidence="2 3">R3-3</strain>
    </source>
</reference>
<comment type="caution">
    <text evidence="2">The sequence shown here is derived from an EMBL/GenBank/DDBJ whole genome shotgun (WGS) entry which is preliminary data.</text>
</comment>